<dbReference type="RefSeq" id="WP_022381888.1">
    <property type="nucleotide sequence ID" value="NZ_AP019697.1"/>
</dbReference>
<reference evidence="8" key="1">
    <citation type="submission" date="2019-05" db="EMBL/GenBank/DDBJ databases">
        <title>Complete genome sequencing of Dialister sp. strain 5BBH33.</title>
        <authorList>
            <person name="Sakamoto M."/>
            <person name="Murakami T."/>
            <person name="Mori H."/>
        </authorList>
    </citation>
    <scope>NUCLEOTIDE SEQUENCE [LARGE SCALE GENOMIC DNA]</scope>
    <source>
        <strain evidence="8">5BBH33</strain>
    </source>
</reference>
<comment type="subcellular location">
    <subcellularLocation>
        <location evidence="1 5">Cytoplasm</location>
    </subcellularLocation>
</comment>
<dbReference type="InterPro" id="IPR053926">
    <property type="entry name" value="RecX_HTH_1st"/>
</dbReference>
<comment type="function">
    <text evidence="5">Modulates RecA activity.</text>
</comment>
<dbReference type="HAMAP" id="MF_01114">
    <property type="entry name" value="RecX"/>
    <property type="match status" value="1"/>
</dbReference>
<feature type="domain" description="RecX first three-helical" evidence="6">
    <location>
        <begin position="15"/>
        <end position="54"/>
    </location>
</feature>
<evidence type="ECO:0000256" key="3">
    <source>
        <dbReference type="ARBA" id="ARBA00018111"/>
    </source>
</evidence>
<dbReference type="PANTHER" id="PTHR33602">
    <property type="entry name" value="REGULATORY PROTEIN RECX FAMILY PROTEIN"/>
    <property type="match status" value="1"/>
</dbReference>
<organism evidence="7 8">
    <name type="scientific">Dialister hominis</name>
    <dbReference type="NCBI Taxonomy" id="2582419"/>
    <lineage>
        <taxon>Bacteria</taxon>
        <taxon>Bacillati</taxon>
        <taxon>Bacillota</taxon>
        <taxon>Negativicutes</taxon>
        <taxon>Veillonellales</taxon>
        <taxon>Veillonellaceae</taxon>
        <taxon>Dialister</taxon>
    </lineage>
</organism>
<dbReference type="EMBL" id="AP019697">
    <property type="protein sequence ID" value="BBK24883.1"/>
    <property type="molecule type" value="Genomic_DNA"/>
</dbReference>
<sequence length="157" mass="18516">MAYYLNKMKRTNKTAYESAIHLLNYRPQSEYELRTKLARKGYDPDEIGKVMDKLKHYGYLNDSELADDLFDSFRNRKCYGDTYIHQKLKSRGLHTNKHLTAEEEIDIAVSLLEEKVRIKPELLINYRKAAAFLLRRGLSQSAVMTALREVRTFEYED</sequence>
<dbReference type="Gene3D" id="1.10.10.10">
    <property type="entry name" value="Winged helix-like DNA-binding domain superfamily/Winged helix DNA-binding domain"/>
    <property type="match status" value="1"/>
</dbReference>
<comment type="similarity">
    <text evidence="2 5">Belongs to the RecX family.</text>
</comment>
<dbReference type="KEGG" id="dho:Dia5BBH33_08180"/>
<dbReference type="PANTHER" id="PTHR33602:SF1">
    <property type="entry name" value="REGULATORY PROTEIN RECX FAMILY PROTEIN"/>
    <property type="match status" value="1"/>
</dbReference>
<protein>
    <recommendedName>
        <fullName evidence="3 5">Regulatory protein RecX</fullName>
    </recommendedName>
</protein>
<dbReference type="GeneID" id="92716039"/>
<dbReference type="Proteomes" id="UP000320585">
    <property type="component" value="Chromosome"/>
</dbReference>
<dbReference type="InterPro" id="IPR003783">
    <property type="entry name" value="Regulatory_RecX"/>
</dbReference>
<dbReference type="GO" id="GO:0005737">
    <property type="term" value="C:cytoplasm"/>
    <property type="evidence" value="ECO:0007669"/>
    <property type="project" value="UniProtKB-SubCell"/>
</dbReference>
<keyword evidence="4 5" id="KW-0963">Cytoplasm</keyword>
<keyword evidence="8" id="KW-1185">Reference proteome</keyword>
<dbReference type="GO" id="GO:0006282">
    <property type="term" value="P:regulation of DNA repair"/>
    <property type="evidence" value="ECO:0007669"/>
    <property type="project" value="UniProtKB-UniRule"/>
</dbReference>
<proteinExistence type="inferred from homology"/>
<accession>A0A8E3ZJK2</accession>
<evidence type="ECO:0000313" key="7">
    <source>
        <dbReference type="EMBL" id="BBK24883.1"/>
    </source>
</evidence>
<evidence type="ECO:0000256" key="2">
    <source>
        <dbReference type="ARBA" id="ARBA00009695"/>
    </source>
</evidence>
<dbReference type="InterPro" id="IPR036388">
    <property type="entry name" value="WH-like_DNA-bd_sf"/>
</dbReference>
<name>A0A8E3ZJK2_9FIRM</name>
<dbReference type="AlphaFoldDB" id="A0A8E3ZJK2"/>
<evidence type="ECO:0000256" key="1">
    <source>
        <dbReference type="ARBA" id="ARBA00004496"/>
    </source>
</evidence>
<dbReference type="Pfam" id="PF21982">
    <property type="entry name" value="RecX_HTH1"/>
    <property type="match status" value="1"/>
</dbReference>
<evidence type="ECO:0000313" key="8">
    <source>
        <dbReference type="Proteomes" id="UP000320585"/>
    </source>
</evidence>
<evidence type="ECO:0000256" key="4">
    <source>
        <dbReference type="ARBA" id="ARBA00022490"/>
    </source>
</evidence>
<evidence type="ECO:0000259" key="6">
    <source>
        <dbReference type="Pfam" id="PF21982"/>
    </source>
</evidence>
<gene>
    <name evidence="5" type="primary">recX</name>
    <name evidence="7" type="ORF">Dia5BBH33_08180</name>
</gene>
<evidence type="ECO:0000256" key="5">
    <source>
        <dbReference type="HAMAP-Rule" id="MF_01114"/>
    </source>
</evidence>